<dbReference type="EMBL" id="JAAVMX010000011">
    <property type="protein sequence ID" value="KAF4504340.1"/>
    <property type="molecule type" value="Genomic_DNA"/>
</dbReference>
<keyword evidence="3" id="KW-1185">Reference proteome</keyword>
<organism evidence="2 3">
    <name type="scientific">Ophiocordyceps sinensis</name>
    <dbReference type="NCBI Taxonomy" id="72228"/>
    <lineage>
        <taxon>Eukaryota</taxon>
        <taxon>Fungi</taxon>
        <taxon>Dikarya</taxon>
        <taxon>Ascomycota</taxon>
        <taxon>Pezizomycotina</taxon>
        <taxon>Sordariomycetes</taxon>
        <taxon>Hypocreomycetidae</taxon>
        <taxon>Hypocreales</taxon>
        <taxon>Ophiocordycipitaceae</taxon>
        <taxon>Ophiocordyceps</taxon>
    </lineage>
</organism>
<accession>A0A8H4PN15</accession>
<feature type="compositionally biased region" description="Acidic residues" evidence="1">
    <location>
        <begin position="171"/>
        <end position="193"/>
    </location>
</feature>
<dbReference type="PANTHER" id="PTHR40635">
    <property type="match status" value="1"/>
</dbReference>
<evidence type="ECO:0000313" key="2">
    <source>
        <dbReference type="EMBL" id="KAF4504340.1"/>
    </source>
</evidence>
<feature type="region of interest" description="Disordered" evidence="1">
    <location>
        <begin position="238"/>
        <end position="278"/>
    </location>
</feature>
<evidence type="ECO:0000313" key="3">
    <source>
        <dbReference type="Proteomes" id="UP000557566"/>
    </source>
</evidence>
<protein>
    <submittedName>
        <fullName evidence="2">Uncharacterized protein</fullName>
    </submittedName>
</protein>
<feature type="region of interest" description="Disordered" evidence="1">
    <location>
        <begin position="137"/>
        <end position="214"/>
    </location>
</feature>
<gene>
    <name evidence="2" type="ORF">G6O67_008501</name>
</gene>
<dbReference type="PANTHER" id="PTHR40635:SF1">
    <property type="match status" value="1"/>
</dbReference>
<name>A0A8H4PN15_9HYPO</name>
<sequence>MAPVRRYLRITKYSVLECRIYLDNPALAQSWLLNPRNPVLPRVFESIRPLVLPKLREEKDRGKKKSSKKRGIKDVIVQDDFEISMFLTETSTRHSLLTKHKHFREKAPPMMQSNSTRLIGETDLTPVHVDAETAAPLLGEQDSDDEGARLAEVPLAEPRARRKRQRNVETSGEDGETADEDGAASEIEIDSDAQEPASKRPRPDGRDDDGDKKKMAMDVSYEGFAIYGRVLCLVVKKRDGKAQAARSNAKGSRSAGQGQARMENWISSTQMPAGEKVP</sequence>
<dbReference type="AlphaFoldDB" id="A0A8H4PN15"/>
<proteinExistence type="predicted"/>
<dbReference type="OrthoDB" id="5374757at2759"/>
<feature type="compositionally biased region" description="Basic and acidic residues" evidence="1">
    <location>
        <begin position="197"/>
        <end position="214"/>
    </location>
</feature>
<reference evidence="2 3" key="1">
    <citation type="journal article" date="2020" name="Genome Biol. Evol.">
        <title>A new high-quality draft genome assembly of the Chinese cordyceps Ophiocordyceps sinensis.</title>
        <authorList>
            <person name="Shu R."/>
            <person name="Zhang J."/>
            <person name="Meng Q."/>
            <person name="Zhang H."/>
            <person name="Zhou G."/>
            <person name="Li M."/>
            <person name="Wu P."/>
            <person name="Zhao Y."/>
            <person name="Chen C."/>
            <person name="Qin Q."/>
        </authorList>
    </citation>
    <scope>NUCLEOTIDE SEQUENCE [LARGE SCALE GENOMIC DNA]</scope>
    <source>
        <strain evidence="2 3">IOZ07</strain>
    </source>
</reference>
<evidence type="ECO:0000256" key="1">
    <source>
        <dbReference type="SAM" id="MobiDB-lite"/>
    </source>
</evidence>
<comment type="caution">
    <text evidence="2">The sequence shown here is derived from an EMBL/GenBank/DDBJ whole genome shotgun (WGS) entry which is preliminary data.</text>
</comment>
<feature type="compositionally biased region" description="Polar residues" evidence="1">
    <location>
        <begin position="245"/>
        <end position="257"/>
    </location>
</feature>
<dbReference type="Proteomes" id="UP000557566">
    <property type="component" value="Unassembled WGS sequence"/>
</dbReference>